<dbReference type="Gene3D" id="2.40.30.110">
    <property type="entry name" value="Aminomethyltransferase beta-barrel domains"/>
    <property type="match status" value="1"/>
</dbReference>
<dbReference type="InterPro" id="IPR013977">
    <property type="entry name" value="GcvT_C"/>
</dbReference>
<evidence type="ECO:0000256" key="2">
    <source>
        <dbReference type="ARBA" id="ARBA00023002"/>
    </source>
</evidence>
<comment type="caution">
    <text evidence="7">The sequence shown here is derived from an EMBL/GenBank/DDBJ whole genome shotgun (WGS) entry which is preliminary data.</text>
</comment>
<dbReference type="InterPro" id="IPR029043">
    <property type="entry name" value="GcvT/YgfZ_C"/>
</dbReference>
<dbReference type="InterPro" id="IPR027266">
    <property type="entry name" value="TrmE/GcvT-like"/>
</dbReference>
<dbReference type="Pfam" id="PF01266">
    <property type="entry name" value="DAO"/>
    <property type="match status" value="1"/>
</dbReference>
<dbReference type="Gene3D" id="3.30.9.10">
    <property type="entry name" value="D-Amino Acid Oxidase, subunit A, domain 2"/>
    <property type="match status" value="1"/>
</dbReference>
<sequence>MPSVIIIGGGAVGLSVAYHLGQRGATDVVLLERNQLTSGTSWHAAGIVGPLRATASMTRLASHALTLFPRLEEETGMSTGYRRTGGYWLARVPERMDELTRICSVGRHMGLTPSIIAPQDVAIPQLALADHVGALMVPEDANVNPVDLCMAYARAAKNHGVMIRENTGVRRILTQHGRATGVELTDGSTLAADKVVLCAGAWSKTLADAAGVALPLQAVEHMYIVTEPMPGFPNPFPVVRDLDRGIYVKGDAGRLVIGGFEPDAKPWDPQGPEGDRAFLEMPEDWDQFAPFMEAALALIPQLAETGIQRFMNGPESFTADTRPYIGETPEVDGLYVAAGMNSVGIMSSAGIGDVLADWIITGEEPRDLWGVDIARADPRTASGAHMRERMREAVSDLFAVHWPFKQPRAGRGLRKSPLHDRWAAQGAVFGLTVGWERGLWYARNEAERDLPYSVDGAQPWQALAEREAAVMQHGAALLDLTPFTKIDVAGPDALVLLNHLAAAQMDVGIGRAVYTPLLNSRGGIEADVTVTRLAADQFRLVSGAATRRRDLALLRRAAKDRDVTITDRTEDFCVIGVMGAGSRSMLARLAGEDWTDFPFSTSRAATIAGATCLATRISYVGELGWEITIANGEAPQVFDALIAAGAKPMGHHALNGCRIEKGYRHWGHDLGPEITPLEAGLGFTIDWAKDFRGKPALERQRQQGLTQRMVLLSVEGSPLVVHDEPVMEHGAVVGLTTSGARGARTGLTLALALVKVAPGETAAQTAQRNFEVEIAGSRYKAAVLARPPHDPRGERMTA</sequence>
<evidence type="ECO:0000313" key="7">
    <source>
        <dbReference type="EMBL" id="PZF75197.1"/>
    </source>
</evidence>
<dbReference type="SUPFAM" id="SSF101790">
    <property type="entry name" value="Aminomethyltransferase beta-barrel domain"/>
    <property type="match status" value="1"/>
</dbReference>
<dbReference type="InterPro" id="IPR036188">
    <property type="entry name" value="FAD/NAD-bd_sf"/>
</dbReference>
<feature type="domain" description="FAD dependent oxidoreductase" evidence="3">
    <location>
        <begin position="4"/>
        <end position="358"/>
    </location>
</feature>
<name>A0A2W2BH04_9HYPH</name>
<accession>A0A2W2BH04</accession>
<dbReference type="GO" id="GO:0016491">
    <property type="term" value="F:oxidoreductase activity"/>
    <property type="evidence" value="ECO:0007669"/>
    <property type="project" value="UniProtKB-KW"/>
</dbReference>
<gene>
    <name evidence="7" type="ORF">DK847_19560</name>
</gene>
<feature type="domain" description="GCVT N-terminal" evidence="4">
    <location>
        <begin position="418"/>
        <end position="689"/>
    </location>
</feature>
<feature type="domain" description="Aminomethyltransferase C-terminal" evidence="5">
    <location>
        <begin position="708"/>
        <end position="790"/>
    </location>
</feature>
<dbReference type="Proteomes" id="UP000248795">
    <property type="component" value="Unassembled WGS sequence"/>
</dbReference>
<dbReference type="SUPFAM" id="SSF51905">
    <property type="entry name" value="FAD/NAD(P)-binding domain"/>
    <property type="match status" value="1"/>
</dbReference>
<proteinExistence type="inferred from homology"/>
<dbReference type="Pfam" id="PF08669">
    <property type="entry name" value="GCV_T_C"/>
    <property type="match status" value="1"/>
</dbReference>
<dbReference type="InterPro" id="IPR006222">
    <property type="entry name" value="GCVT_N"/>
</dbReference>
<dbReference type="Gene3D" id="3.30.1360.120">
    <property type="entry name" value="Probable tRNA modification gtpase trme, domain 1"/>
    <property type="match status" value="1"/>
</dbReference>
<dbReference type="RefSeq" id="WP_111200229.1">
    <property type="nucleotide sequence ID" value="NZ_QKVK01000014.1"/>
</dbReference>
<keyword evidence="8" id="KW-1185">Reference proteome</keyword>
<dbReference type="InterPro" id="IPR028896">
    <property type="entry name" value="GcvT/YgfZ/DmdA"/>
</dbReference>
<dbReference type="Pfam" id="PF01571">
    <property type="entry name" value="GCV_T"/>
    <property type="match status" value="1"/>
</dbReference>
<dbReference type="AlphaFoldDB" id="A0A2W2BH04"/>
<organism evidence="7 8">
    <name type="scientific">Aestuariivirga litoralis</name>
    <dbReference type="NCBI Taxonomy" id="2650924"/>
    <lineage>
        <taxon>Bacteria</taxon>
        <taxon>Pseudomonadati</taxon>
        <taxon>Pseudomonadota</taxon>
        <taxon>Alphaproteobacteria</taxon>
        <taxon>Hyphomicrobiales</taxon>
        <taxon>Aestuariivirgaceae</taxon>
        <taxon>Aestuariivirga</taxon>
    </lineage>
</organism>
<dbReference type="InterPro" id="IPR032503">
    <property type="entry name" value="FAO_M"/>
</dbReference>
<dbReference type="Gene3D" id="3.50.50.60">
    <property type="entry name" value="FAD/NAD(P)-binding domain"/>
    <property type="match status" value="1"/>
</dbReference>
<keyword evidence="2" id="KW-0560">Oxidoreductase</keyword>
<dbReference type="SUPFAM" id="SSF103025">
    <property type="entry name" value="Folate-binding domain"/>
    <property type="match status" value="1"/>
</dbReference>
<evidence type="ECO:0000256" key="1">
    <source>
        <dbReference type="ARBA" id="ARBA00008609"/>
    </source>
</evidence>
<evidence type="ECO:0000259" key="6">
    <source>
        <dbReference type="Pfam" id="PF16350"/>
    </source>
</evidence>
<dbReference type="SUPFAM" id="SSF54373">
    <property type="entry name" value="FAD-linked reductases, C-terminal domain"/>
    <property type="match status" value="1"/>
</dbReference>
<dbReference type="PANTHER" id="PTHR43757:SF2">
    <property type="entry name" value="AMINOMETHYLTRANSFERASE, MITOCHONDRIAL"/>
    <property type="match status" value="1"/>
</dbReference>
<dbReference type="Gene3D" id="3.30.70.1400">
    <property type="entry name" value="Aminomethyltransferase beta-barrel domains"/>
    <property type="match status" value="1"/>
</dbReference>
<evidence type="ECO:0000259" key="4">
    <source>
        <dbReference type="Pfam" id="PF01571"/>
    </source>
</evidence>
<evidence type="ECO:0000259" key="5">
    <source>
        <dbReference type="Pfam" id="PF08669"/>
    </source>
</evidence>
<evidence type="ECO:0000259" key="3">
    <source>
        <dbReference type="Pfam" id="PF01266"/>
    </source>
</evidence>
<protein>
    <submittedName>
        <fullName evidence="7">Oxidoreductase</fullName>
    </submittedName>
</protein>
<dbReference type="InterPro" id="IPR006076">
    <property type="entry name" value="FAD-dep_OxRdtase"/>
</dbReference>
<evidence type="ECO:0000313" key="8">
    <source>
        <dbReference type="Proteomes" id="UP000248795"/>
    </source>
</evidence>
<comment type="similarity">
    <text evidence="1">Belongs to the GcvT family.</text>
</comment>
<feature type="domain" description="FAD dependent oxidoreductase central" evidence="6">
    <location>
        <begin position="361"/>
        <end position="416"/>
    </location>
</feature>
<reference evidence="8" key="1">
    <citation type="submission" date="2018-06" db="EMBL/GenBank/DDBJ databases">
        <title>Aestuariibacter litoralis strain KCTC 52945T.</title>
        <authorList>
            <person name="Li X."/>
            <person name="Salam N."/>
            <person name="Li J.-L."/>
            <person name="Chen Y.-M."/>
            <person name="Yang Z.-W."/>
            <person name="Zhang L.-Y."/>
            <person name="Han M.-X."/>
            <person name="Xiao M."/>
            <person name="Li W.-J."/>
        </authorList>
    </citation>
    <scope>NUCLEOTIDE SEQUENCE [LARGE SCALE GENOMIC DNA]</scope>
    <source>
        <strain evidence="8">KCTC 52945</strain>
    </source>
</reference>
<dbReference type="PANTHER" id="PTHR43757">
    <property type="entry name" value="AMINOMETHYLTRANSFERASE"/>
    <property type="match status" value="1"/>
</dbReference>
<dbReference type="EMBL" id="QKVK01000014">
    <property type="protein sequence ID" value="PZF75197.1"/>
    <property type="molecule type" value="Genomic_DNA"/>
</dbReference>
<dbReference type="Pfam" id="PF16350">
    <property type="entry name" value="FAO_M"/>
    <property type="match status" value="1"/>
</dbReference>